<feature type="domain" description="Glycosyl transferase family 1" evidence="1">
    <location>
        <begin position="194"/>
        <end position="345"/>
    </location>
</feature>
<dbReference type="Proteomes" id="UP000223749">
    <property type="component" value="Chromosome"/>
</dbReference>
<dbReference type="InterPro" id="IPR001296">
    <property type="entry name" value="Glyco_trans_1"/>
</dbReference>
<reference evidence="3 4" key="1">
    <citation type="submission" date="2017-10" db="EMBL/GenBank/DDBJ databases">
        <title>Whole genome of Pedobacter ginsengisoli T01R-27 isolated from tomato rhizosphere.</title>
        <authorList>
            <person name="Weon H.-Y."/>
            <person name="Lee S.A."/>
            <person name="Sang M.K."/>
            <person name="Song J."/>
        </authorList>
    </citation>
    <scope>NUCLEOTIDE SEQUENCE [LARGE SCALE GENOMIC DNA]</scope>
    <source>
        <strain evidence="3 4">T01R-27</strain>
    </source>
</reference>
<dbReference type="AlphaFoldDB" id="A0A2D1U394"/>
<dbReference type="InterPro" id="IPR028098">
    <property type="entry name" value="Glyco_trans_4-like_N"/>
</dbReference>
<dbReference type="PANTHER" id="PTHR12526:SF630">
    <property type="entry name" value="GLYCOSYLTRANSFERASE"/>
    <property type="match status" value="1"/>
</dbReference>
<dbReference type="EMBL" id="CP024091">
    <property type="protein sequence ID" value="ATP56092.1"/>
    <property type="molecule type" value="Genomic_DNA"/>
</dbReference>
<dbReference type="Pfam" id="PF13439">
    <property type="entry name" value="Glyco_transf_4"/>
    <property type="match status" value="1"/>
</dbReference>
<evidence type="ECO:0000259" key="1">
    <source>
        <dbReference type="Pfam" id="PF00534"/>
    </source>
</evidence>
<gene>
    <name evidence="3" type="ORF">CPT03_06265</name>
</gene>
<keyword evidence="3" id="KW-0808">Transferase</keyword>
<dbReference type="PANTHER" id="PTHR12526">
    <property type="entry name" value="GLYCOSYLTRANSFERASE"/>
    <property type="match status" value="1"/>
</dbReference>
<evidence type="ECO:0000313" key="4">
    <source>
        <dbReference type="Proteomes" id="UP000223749"/>
    </source>
</evidence>
<evidence type="ECO:0000259" key="2">
    <source>
        <dbReference type="Pfam" id="PF13439"/>
    </source>
</evidence>
<sequence length="368" mass="41944">MVRKHKLFFAINTLNGGGAERVISNLGNYFYNKGFRVTMVCLNEAKPAYYLEQGIEVISLVRNVRREQFLFRLWYGGVTLFKLLRLLNKEKPDCVVSFMTSANLWMGLTCNILNIPYLVSERITPDYTVNQLNHFLRWLSAKVYSRSKAIVVPSKGMIDGFRKNKSFRGVSNFEVINNPVSKFGSACVNSVYPRKFILSVGRLDRQKGFDLLIKAFKTLQFQDVDLLISGEGAERENLESQIEDLKLKDRVKLIGHQKNLQDYYTQAEMFVLSSRNEGYPNVLVEAMSLGCACVATDCEFGPADIIENEKNGLLVKANSIKYLSEAINRTMSDPVLKIKMSENAQLINQTNSLENTFAKWEKLILNHI</sequence>
<dbReference type="KEGG" id="pgs:CPT03_06265"/>
<organism evidence="3 4">
    <name type="scientific">Pedobacter ginsengisoli</name>
    <dbReference type="NCBI Taxonomy" id="363852"/>
    <lineage>
        <taxon>Bacteria</taxon>
        <taxon>Pseudomonadati</taxon>
        <taxon>Bacteroidota</taxon>
        <taxon>Sphingobacteriia</taxon>
        <taxon>Sphingobacteriales</taxon>
        <taxon>Sphingobacteriaceae</taxon>
        <taxon>Pedobacter</taxon>
    </lineage>
</organism>
<dbReference type="Pfam" id="PF00534">
    <property type="entry name" value="Glycos_transf_1"/>
    <property type="match status" value="1"/>
</dbReference>
<keyword evidence="4" id="KW-1185">Reference proteome</keyword>
<accession>A0A2D1U394</accession>
<name>A0A2D1U394_9SPHI</name>
<dbReference type="SUPFAM" id="SSF53756">
    <property type="entry name" value="UDP-Glycosyltransferase/glycogen phosphorylase"/>
    <property type="match status" value="1"/>
</dbReference>
<feature type="domain" description="Glycosyltransferase subfamily 4-like N-terminal" evidence="2">
    <location>
        <begin position="17"/>
        <end position="180"/>
    </location>
</feature>
<dbReference type="OrthoDB" id="9811239at2"/>
<proteinExistence type="predicted"/>
<evidence type="ECO:0000313" key="3">
    <source>
        <dbReference type="EMBL" id="ATP56092.1"/>
    </source>
</evidence>
<dbReference type="CDD" id="cd03820">
    <property type="entry name" value="GT4_AmsD-like"/>
    <property type="match status" value="1"/>
</dbReference>
<dbReference type="RefSeq" id="WP_099438034.1">
    <property type="nucleotide sequence ID" value="NZ_CP024091.1"/>
</dbReference>
<dbReference type="GO" id="GO:0016757">
    <property type="term" value="F:glycosyltransferase activity"/>
    <property type="evidence" value="ECO:0007669"/>
    <property type="project" value="InterPro"/>
</dbReference>
<dbReference type="Gene3D" id="3.40.50.2000">
    <property type="entry name" value="Glycogen Phosphorylase B"/>
    <property type="match status" value="2"/>
</dbReference>
<protein>
    <submittedName>
        <fullName evidence="3">Group 1 glycosyl transferase</fullName>
    </submittedName>
</protein>